<keyword evidence="1" id="KW-0812">Transmembrane</keyword>
<dbReference type="KEGG" id="hws:RNZ46_04440"/>
<evidence type="ECO:0000256" key="1">
    <source>
        <dbReference type="SAM" id="Phobius"/>
    </source>
</evidence>
<protein>
    <submittedName>
        <fullName evidence="2">Uncharacterized protein</fullName>
    </submittedName>
</protein>
<sequence length="126" mass="14453">MKTNVLLKLIGFTLSIFALSGFTMLSNSNINSITLSIQEEMVVNTVYDGHEEYGYNFIAKNKEGEEYTITFQEIKEELLKEFDLKSETLIGKSFSITYQTRIETSIDDDGFEDEDEVNTIIKLKKL</sequence>
<dbReference type="RefSeq" id="WP_316984171.1">
    <property type="nucleotide sequence ID" value="NZ_CP136521.1"/>
</dbReference>
<gene>
    <name evidence="2" type="ORF">RNZ46_04440</name>
</gene>
<dbReference type="EMBL" id="CP136521">
    <property type="protein sequence ID" value="WOD44507.1"/>
    <property type="molecule type" value="Genomic_DNA"/>
</dbReference>
<dbReference type="AlphaFoldDB" id="A0AA97HRD8"/>
<evidence type="ECO:0000313" key="2">
    <source>
        <dbReference type="EMBL" id="WOD44507.1"/>
    </source>
</evidence>
<reference evidence="3" key="1">
    <citation type="submission" date="2024-06" db="EMBL/GenBank/DDBJ databases">
        <title>Hwangdonia haimaensis gen. nov., sp. nov., a member of the family Flavobacteriaceae isolated from the haima cold seep.</title>
        <authorList>
            <person name="Li J."/>
        </authorList>
    </citation>
    <scope>NUCLEOTIDE SEQUENCE [LARGE SCALE GENOMIC DNA]</scope>
    <source>
        <strain evidence="3">SCSIO 19198</strain>
    </source>
</reference>
<organism evidence="2 3">
    <name type="scientific">Hwangdonia lutea</name>
    <dbReference type="NCBI Taxonomy" id="3075823"/>
    <lineage>
        <taxon>Bacteria</taxon>
        <taxon>Pseudomonadati</taxon>
        <taxon>Bacteroidota</taxon>
        <taxon>Flavobacteriia</taxon>
        <taxon>Flavobacteriales</taxon>
        <taxon>Flavobacteriaceae</taxon>
        <taxon>Hwangdonia</taxon>
    </lineage>
</organism>
<evidence type="ECO:0000313" key="3">
    <source>
        <dbReference type="Proteomes" id="UP001302486"/>
    </source>
</evidence>
<dbReference type="Proteomes" id="UP001302486">
    <property type="component" value="Chromosome"/>
</dbReference>
<keyword evidence="1" id="KW-0472">Membrane</keyword>
<accession>A0AA97HRD8</accession>
<name>A0AA97HRD8_9FLAO</name>
<proteinExistence type="predicted"/>
<keyword evidence="3" id="KW-1185">Reference proteome</keyword>
<keyword evidence="1" id="KW-1133">Transmembrane helix</keyword>
<feature type="transmembrane region" description="Helical" evidence="1">
    <location>
        <begin position="6"/>
        <end position="25"/>
    </location>
</feature>